<dbReference type="Proteomes" id="UP000230002">
    <property type="component" value="Unassembled WGS sequence"/>
</dbReference>
<keyword evidence="2" id="KW-1185">Reference proteome</keyword>
<dbReference type="InterPro" id="IPR052974">
    <property type="entry name" value="GH79_Enzymes"/>
</dbReference>
<protein>
    <submittedName>
        <fullName evidence="1">Uncharacterized protein</fullName>
    </submittedName>
</protein>
<organism evidence="1 2">
    <name type="scientific">Ganoderma sinense ZZ0214-1</name>
    <dbReference type="NCBI Taxonomy" id="1077348"/>
    <lineage>
        <taxon>Eukaryota</taxon>
        <taxon>Fungi</taxon>
        <taxon>Dikarya</taxon>
        <taxon>Basidiomycota</taxon>
        <taxon>Agaricomycotina</taxon>
        <taxon>Agaricomycetes</taxon>
        <taxon>Polyporales</taxon>
        <taxon>Polyporaceae</taxon>
        <taxon>Ganoderma</taxon>
    </lineage>
</organism>
<proteinExistence type="predicted"/>
<dbReference type="PANTHER" id="PTHR36183:SF2">
    <property type="entry name" value="BETA-GLUCURONIDASE C-TERMINAL DOMAIN-CONTAINING PROTEIN"/>
    <property type="match status" value="1"/>
</dbReference>
<accession>A0A2G8RLR6</accession>
<reference evidence="1 2" key="1">
    <citation type="journal article" date="2015" name="Sci. Rep.">
        <title>Chromosome-level genome map provides insights into diverse defense mechanisms in the medicinal fungus Ganoderma sinense.</title>
        <authorList>
            <person name="Zhu Y."/>
            <person name="Xu J."/>
            <person name="Sun C."/>
            <person name="Zhou S."/>
            <person name="Xu H."/>
            <person name="Nelson D.R."/>
            <person name="Qian J."/>
            <person name="Song J."/>
            <person name="Luo H."/>
            <person name="Xiang L."/>
            <person name="Li Y."/>
            <person name="Xu Z."/>
            <person name="Ji A."/>
            <person name="Wang L."/>
            <person name="Lu S."/>
            <person name="Hayward A."/>
            <person name="Sun W."/>
            <person name="Li X."/>
            <person name="Schwartz D.C."/>
            <person name="Wang Y."/>
            <person name="Chen S."/>
        </authorList>
    </citation>
    <scope>NUCLEOTIDE SEQUENCE [LARGE SCALE GENOMIC DNA]</scope>
    <source>
        <strain evidence="1 2">ZZ0214-1</strain>
    </source>
</reference>
<name>A0A2G8RLR6_9APHY</name>
<sequence>MFRSEPRFLLVRTNLYAIQWMVRGNLTIYEADIAETHRRGLTYILGEMNSIACHGAPGVSNTAGAALWTIEFTLQAATLGIKELFFHEGIGYKYNFMQPISLNRSIVDGSPLDPPAPPHIQPPFYGGLVVNTFVGHTGGAFEVQGRRAILKRLVIEHADDTEGLTWAGQSYENSNVSPEGKLATEEVDLSEGFDIRSTCSSRIPDVVEYKNLRWFVYTLLFNAL</sequence>
<gene>
    <name evidence="1" type="ORF">GSI_15140</name>
</gene>
<comment type="caution">
    <text evidence="1">The sequence shown here is derived from an EMBL/GenBank/DDBJ whole genome shotgun (WGS) entry which is preliminary data.</text>
</comment>
<dbReference type="Gene3D" id="3.20.20.80">
    <property type="entry name" value="Glycosidases"/>
    <property type="match status" value="1"/>
</dbReference>
<evidence type="ECO:0000313" key="2">
    <source>
        <dbReference type="Proteomes" id="UP000230002"/>
    </source>
</evidence>
<dbReference type="AlphaFoldDB" id="A0A2G8RLR6"/>
<dbReference type="OrthoDB" id="2796951at2759"/>
<dbReference type="EMBL" id="AYKW01000069">
    <property type="protein sequence ID" value="PIL22452.1"/>
    <property type="molecule type" value="Genomic_DNA"/>
</dbReference>
<dbReference type="PANTHER" id="PTHR36183">
    <property type="entry name" value="BETA-GLUCURONIDASE"/>
    <property type="match status" value="1"/>
</dbReference>
<evidence type="ECO:0000313" key="1">
    <source>
        <dbReference type="EMBL" id="PIL22452.1"/>
    </source>
</evidence>